<evidence type="ECO:0008006" key="3">
    <source>
        <dbReference type="Google" id="ProtNLM"/>
    </source>
</evidence>
<name>A0ABU9GCS3_COBMA</name>
<comment type="caution">
    <text evidence="1">The sequence shown here is derived from an EMBL/GenBank/DDBJ whole genome shotgun (WGS) entry which is preliminary data.</text>
</comment>
<reference evidence="1 2" key="1">
    <citation type="submission" date="2024-02" db="EMBL/GenBank/DDBJ databases">
        <title>Bacteria isolated from the canopy kelp, Nereocystis luetkeana.</title>
        <authorList>
            <person name="Pfister C.A."/>
            <person name="Younker I.T."/>
            <person name="Light S.H."/>
        </authorList>
    </citation>
    <scope>NUCLEOTIDE SEQUENCE [LARGE SCALE GENOMIC DNA]</scope>
    <source>
        <strain evidence="1 2">TI.5.07</strain>
    </source>
</reference>
<dbReference type="EMBL" id="JBAKAP010000004">
    <property type="protein sequence ID" value="MEL0616281.1"/>
    <property type="molecule type" value="Genomic_DNA"/>
</dbReference>
<organism evidence="1 2">
    <name type="scientific">Cobetia marina</name>
    <name type="common">Deleya marina</name>
    <dbReference type="NCBI Taxonomy" id="28258"/>
    <lineage>
        <taxon>Bacteria</taxon>
        <taxon>Pseudomonadati</taxon>
        <taxon>Pseudomonadota</taxon>
        <taxon>Gammaproteobacteria</taxon>
        <taxon>Oceanospirillales</taxon>
        <taxon>Halomonadaceae</taxon>
        <taxon>Cobetia</taxon>
    </lineage>
</organism>
<evidence type="ECO:0000313" key="1">
    <source>
        <dbReference type="EMBL" id="MEL0616281.1"/>
    </source>
</evidence>
<protein>
    <recommendedName>
        <fullName evidence="3">DUF2383 domain-containing protein</fullName>
    </recommendedName>
</protein>
<gene>
    <name evidence="1" type="ORF">V6243_05505</name>
</gene>
<proteinExistence type="predicted"/>
<dbReference type="RefSeq" id="WP_077372307.1">
    <property type="nucleotide sequence ID" value="NZ_CP017114.1"/>
</dbReference>
<dbReference type="GeneID" id="43178623"/>
<evidence type="ECO:0000313" key="2">
    <source>
        <dbReference type="Proteomes" id="UP001378242"/>
    </source>
</evidence>
<sequence>MDPATLTLASFLKIVTHLESRDISDVYDSRVQQVQVLYHGYTVDFRHQLWRIQEESVCARLSKTGSAAEQRDCSRMASRLFVETCHALQQRGRAAHLDTRTMYCKAAATYKPLRDPYAGMTPAQREARKALEAAQKRAERACNRYVLDALSSNSLEVLRLRQRYCRESERLSSRLKGP</sequence>
<keyword evidence="2" id="KW-1185">Reference proteome</keyword>
<accession>A0ABU9GCS3</accession>
<dbReference type="Proteomes" id="UP001378242">
    <property type="component" value="Unassembled WGS sequence"/>
</dbReference>